<sequence>MLTAQLVRSLSREGAQVEIIPTAELDVFQDKFFQGAISLLYRPDHLEELSRLCRSSRLPLVSINCDFDGYPAVCSDDRQGIGLAIDFLAERGHREFAFIGKSLPTASQENRQRFFCEHLAEHGFPPGLVLRIPDAEHMIESVLKLLRRTVTAVIVTHEDYGLAVSYALALAGKRVPDDLSLIAYESAGISRFCLPAQTTIRQDFEQLANGAIELLHSDAGEGRRLLLPYTLIERDSVGRPPL</sequence>
<evidence type="ECO:0000256" key="2">
    <source>
        <dbReference type="ARBA" id="ARBA00023125"/>
    </source>
</evidence>
<dbReference type="Gene3D" id="3.40.50.2300">
    <property type="match status" value="2"/>
</dbReference>
<dbReference type="EMBL" id="VSSQ01042183">
    <property type="protein sequence ID" value="MPM95723.1"/>
    <property type="molecule type" value="Genomic_DNA"/>
</dbReference>
<keyword evidence="3" id="KW-0804">Transcription</keyword>
<evidence type="ECO:0000259" key="4">
    <source>
        <dbReference type="Pfam" id="PF13377"/>
    </source>
</evidence>
<dbReference type="AlphaFoldDB" id="A0A645E4K6"/>
<organism evidence="5">
    <name type="scientific">bioreactor metagenome</name>
    <dbReference type="NCBI Taxonomy" id="1076179"/>
    <lineage>
        <taxon>unclassified sequences</taxon>
        <taxon>metagenomes</taxon>
        <taxon>ecological metagenomes</taxon>
    </lineage>
</organism>
<evidence type="ECO:0000313" key="5">
    <source>
        <dbReference type="EMBL" id="MPM95723.1"/>
    </source>
</evidence>
<comment type="caution">
    <text evidence="5">The sequence shown here is derived from an EMBL/GenBank/DDBJ whole genome shotgun (WGS) entry which is preliminary data.</text>
</comment>
<protein>
    <submittedName>
        <fullName evidence="5">HTH-type transcriptional repressor PurR</fullName>
    </submittedName>
</protein>
<keyword evidence="1" id="KW-0805">Transcription regulation</keyword>
<evidence type="ECO:0000256" key="3">
    <source>
        <dbReference type="ARBA" id="ARBA00023163"/>
    </source>
</evidence>
<dbReference type="PANTHER" id="PTHR30146">
    <property type="entry name" value="LACI-RELATED TRANSCRIPTIONAL REPRESSOR"/>
    <property type="match status" value="1"/>
</dbReference>
<dbReference type="PANTHER" id="PTHR30146:SF109">
    <property type="entry name" value="HTH-TYPE TRANSCRIPTIONAL REGULATOR GALS"/>
    <property type="match status" value="1"/>
</dbReference>
<feature type="domain" description="Transcriptional regulator LacI/GalR-like sensor" evidence="4">
    <location>
        <begin position="85"/>
        <end position="237"/>
    </location>
</feature>
<gene>
    <name evidence="5" type="primary">purR_59</name>
    <name evidence="5" type="ORF">SDC9_142878</name>
</gene>
<evidence type="ECO:0000256" key="1">
    <source>
        <dbReference type="ARBA" id="ARBA00023015"/>
    </source>
</evidence>
<proteinExistence type="predicted"/>
<accession>A0A645E4K6</accession>
<dbReference type="GO" id="GO:0003700">
    <property type="term" value="F:DNA-binding transcription factor activity"/>
    <property type="evidence" value="ECO:0007669"/>
    <property type="project" value="TreeGrafter"/>
</dbReference>
<reference evidence="5" key="1">
    <citation type="submission" date="2019-08" db="EMBL/GenBank/DDBJ databases">
        <authorList>
            <person name="Kucharzyk K."/>
            <person name="Murdoch R.W."/>
            <person name="Higgins S."/>
            <person name="Loffler F."/>
        </authorList>
    </citation>
    <scope>NUCLEOTIDE SEQUENCE</scope>
</reference>
<keyword evidence="2" id="KW-0238">DNA-binding</keyword>
<dbReference type="Pfam" id="PF13377">
    <property type="entry name" value="Peripla_BP_3"/>
    <property type="match status" value="1"/>
</dbReference>
<dbReference type="InterPro" id="IPR028082">
    <property type="entry name" value="Peripla_BP_I"/>
</dbReference>
<dbReference type="GO" id="GO:0000976">
    <property type="term" value="F:transcription cis-regulatory region binding"/>
    <property type="evidence" value="ECO:0007669"/>
    <property type="project" value="TreeGrafter"/>
</dbReference>
<dbReference type="InterPro" id="IPR046335">
    <property type="entry name" value="LacI/GalR-like_sensor"/>
</dbReference>
<dbReference type="SUPFAM" id="SSF53822">
    <property type="entry name" value="Periplasmic binding protein-like I"/>
    <property type="match status" value="1"/>
</dbReference>
<name>A0A645E4K6_9ZZZZ</name>